<sequence>MLQLAGEQWQTLPTPDAPVYLRAITADTAQRLIVAGGRGLLLTLDTAPSAWPEPAYG</sequence>
<dbReference type="Proteomes" id="UP000218731">
    <property type="component" value="Chromosome 1"/>
</dbReference>
<dbReference type="RefSeq" id="WP_197708356.1">
    <property type="nucleotide sequence ID" value="NZ_AP015029.1"/>
</dbReference>
<keyword evidence="1" id="KW-0378">Hydrolase</keyword>
<gene>
    <name evidence="1" type="ORF">KF715C_ch8380</name>
</gene>
<evidence type="ECO:0000313" key="2">
    <source>
        <dbReference type="Proteomes" id="UP000218731"/>
    </source>
</evidence>
<dbReference type="GO" id="GO:0016787">
    <property type="term" value="F:hydrolase activity"/>
    <property type="evidence" value="ECO:0007669"/>
    <property type="project" value="UniProtKB-KW"/>
</dbReference>
<reference evidence="1 2" key="1">
    <citation type="submission" date="2015-11" db="EMBL/GenBank/DDBJ databases">
        <title>Complete genome sequencing of a biphenyl-degrading bacterium, Pseudomonas putida KF715 (=NBRC110667).</title>
        <authorList>
            <person name="Suenaga H."/>
            <person name="Fujihara N."/>
            <person name="Watanabe T."/>
            <person name="Hirose J."/>
            <person name="Kimura N."/>
            <person name="Yamazoe A."/>
            <person name="Hosoyama A."/>
            <person name="Shimodaira J."/>
            <person name="Furukawa K."/>
        </authorList>
    </citation>
    <scope>NUCLEOTIDE SEQUENCE [LARGE SCALE GENOMIC DNA]</scope>
    <source>
        <strain evidence="1 2">KF715</strain>
    </source>
</reference>
<evidence type="ECO:0000313" key="1">
    <source>
        <dbReference type="EMBL" id="BAW21411.1"/>
    </source>
</evidence>
<proteinExistence type="predicted"/>
<protein>
    <submittedName>
        <fullName evidence="1">Glycosyl hydrolase, BNR repeat</fullName>
    </submittedName>
</protein>
<name>A0A1L7N7I9_PSEPU</name>
<organism evidence="1 2">
    <name type="scientific">Pseudomonas putida</name>
    <name type="common">Arthrobacter siderocapsulatus</name>
    <dbReference type="NCBI Taxonomy" id="303"/>
    <lineage>
        <taxon>Bacteria</taxon>
        <taxon>Pseudomonadati</taxon>
        <taxon>Pseudomonadota</taxon>
        <taxon>Gammaproteobacteria</taxon>
        <taxon>Pseudomonadales</taxon>
        <taxon>Pseudomonadaceae</taxon>
        <taxon>Pseudomonas</taxon>
    </lineage>
</organism>
<dbReference type="EMBL" id="AP015029">
    <property type="protein sequence ID" value="BAW21411.1"/>
    <property type="molecule type" value="Genomic_DNA"/>
</dbReference>
<accession>A0A1L7N7I9</accession>
<dbReference type="AlphaFoldDB" id="A0A1L7N7I9"/>